<proteinExistence type="predicted"/>
<dbReference type="SUPFAM" id="SSF48695">
    <property type="entry name" value="Multiheme cytochromes"/>
    <property type="match status" value="1"/>
</dbReference>
<keyword evidence="6" id="KW-0408">Iron</keyword>
<reference evidence="8 9" key="1">
    <citation type="submission" date="2016-10" db="EMBL/GenBank/DDBJ databases">
        <authorList>
            <person name="de Groot N.N."/>
        </authorList>
    </citation>
    <scope>NUCLEOTIDE SEQUENCE [LARGE SCALE GENOMIC DNA]</scope>
    <source>
        <strain evidence="8 9">L14</strain>
    </source>
</reference>
<feature type="domain" description="Tetrahaem cytochrome" evidence="7">
    <location>
        <begin position="66"/>
        <end position="161"/>
    </location>
</feature>
<evidence type="ECO:0000259" key="7">
    <source>
        <dbReference type="Pfam" id="PF14537"/>
    </source>
</evidence>
<organism evidence="8 9">
    <name type="scientific">Selenomonas ruminantium</name>
    <dbReference type="NCBI Taxonomy" id="971"/>
    <lineage>
        <taxon>Bacteria</taxon>
        <taxon>Bacillati</taxon>
        <taxon>Bacillota</taxon>
        <taxon>Negativicutes</taxon>
        <taxon>Selenomonadales</taxon>
        <taxon>Selenomonadaceae</taxon>
        <taxon>Selenomonas</taxon>
    </lineage>
</organism>
<comment type="subcellular location">
    <subcellularLocation>
        <location evidence="1">Cell envelope</location>
    </subcellularLocation>
</comment>
<dbReference type="Gene3D" id="1.10.1130.10">
    <property type="entry name" value="Flavocytochrome C3, Chain A"/>
    <property type="match status" value="1"/>
</dbReference>
<keyword evidence="4" id="KW-0479">Metal-binding</keyword>
<keyword evidence="2" id="KW-0813">Transport</keyword>
<dbReference type="GO" id="GO:0046872">
    <property type="term" value="F:metal ion binding"/>
    <property type="evidence" value="ECO:0007669"/>
    <property type="project" value="UniProtKB-KW"/>
</dbReference>
<dbReference type="Pfam" id="PF14537">
    <property type="entry name" value="Cytochrom_c3_2"/>
    <property type="match status" value="1"/>
</dbReference>
<evidence type="ECO:0000256" key="6">
    <source>
        <dbReference type="ARBA" id="ARBA00023004"/>
    </source>
</evidence>
<dbReference type="Proteomes" id="UP000183843">
    <property type="component" value="Unassembled WGS sequence"/>
</dbReference>
<dbReference type="AlphaFoldDB" id="A0A1I0VNS4"/>
<keyword evidence="3" id="KW-0349">Heme</keyword>
<keyword evidence="5" id="KW-0249">Electron transport</keyword>
<evidence type="ECO:0000256" key="5">
    <source>
        <dbReference type="ARBA" id="ARBA00022982"/>
    </source>
</evidence>
<evidence type="ECO:0000313" key="9">
    <source>
        <dbReference type="Proteomes" id="UP000183843"/>
    </source>
</evidence>
<evidence type="ECO:0000256" key="1">
    <source>
        <dbReference type="ARBA" id="ARBA00004196"/>
    </source>
</evidence>
<dbReference type="RefSeq" id="WP_074812903.1">
    <property type="nucleotide sequence ID" value="NZ_FOJX01000001.1"/>
</dbReference>
<dbReference type="GO" id="GO:0030313">
    <property type="term" value="C:cell envelope"/>
    <property type="evidence" value="ECO:0007669"/>
    <property type="project" value="UniProtKB-SubCell"/>
</dbReference>
<evidence type="ECO:0000313" key="8">
    <source>
        <dbReference type="EMBL" id="SFA77266.1"/>
    </source>
</evidence>
<dbReference type="InterPro" id="IPR012286">
    <property type="entry name" value="Tetrahaem_cytochrome"/>
</dbReference>
<dbReference type="InterPro" id="IPR036280">
    <property type="entry name" value="Multihaem_cyt_sf"/>
</dbReference>
<accession>A0A1I0VNS4</accession>
<gene>
    <name evidence="8" type="ORF">SAMN05216587_101739</name>
</gene>
<dbReference type="EMBL" id="FOJX01000001">
    <property type="protein sequence ID" value="SFA77266.1"/>
    <property type="molecule type" value="Genomic_DNA"/>
</dbReference>
<name>A0A1I0VNS4_SELRU</name>
<protein>
    <submittedName>
        <fullName evidence="8">Cytochrome c3</fullName>
    </submittedName>
</protein>
<evidence type="ECO:0000256" key="3">
    <source>
        <dbReference type="ARBA" id="ARBA00022617"/>
    </source>
</evidence>
<evidence type="ECO:0000256" key="2">
    <source>
        <dbReference type="ARBA" id="ARBA00022448"/>
    </source>
</evidence>
<evidence type="ECO:0000256" key="4">
    <source>
        <dbReference type="ARBA" id="ARBA00022723"/>
    </source>
</evidence>
<sequence length="180" mass="20455">MEKLKNLWEFFKKKPLYLAGLLVVLLVGGNFAMVTAEKFPHLACSPCHVMAPYVDAYDDSVLLSHAHAKANVNCIDCHENGIEDKIQETVWYVTDDFDDPPLKRAFPNEMCTKCHKDIDQIVAKTDFGEANPHNSHLGDLVCSDCHKMHNQSHAKCADCHNFEFLQKLPADWDKEAKKKK</sequence>